<dbReference type="PANTHER" id="PTHR11849:SF289">
    <property type="entry name" value="ETS-LIKE PROTEIN POINTED"/>
    <property type="match status" value="1"/>
</dbReference>
<dbReference type="PROSITE" id="PS00346">
    <property type="entry name" value="ETS_DOMAIN_2"/>
    <property type="match status" value="1"/>
</dbReference>
<dbReference type="PROSITE" id="PS50061">
    <property type="entry name" value="ETS_DOMAIN_3"/>
    <property type="match status" value="1"/>
</dbReference>
<dbReference type="InterPro" id="IPR046328">
    <property type="entry name" value="ETS_fam"/>
</dbReference>
<dbReference type="GO" id="GO:0000981">
    <property type="term" value="F:DNA-binding transcription factor activity, RNA polymerase II-specific"/>
    <property type="evidence" value="ECO:0007669"/>
    <property type="project" value="TreeGrafter"/>
</dbReference>
<evidence type="ECO:0000256" key="1">
    <source>
        <dbReference type="ARBA" id="ARBA00005562"/>
    </source>
</evidence>
<dbReference type="AlphaFoldDB" id="A0A6P7SEG2"/>
<proteinExistence type="inferred from homology"/>
<dbReference type="Proteomes" id="UP000515154">
    <property type="component" value="Linkage group LG5"/>
</dbReference>
<dbReference type="RefSeq" id="XP_029636565.1">
    <property type="nucleotide sequence ID" value="XM_029780705.2"/>
</dbReference>
<dbReference type="PANTHER" id="PTHR11849">
    <property type="entry name" value="ETS"/>
    <property type="match status" value="1"/>
</dbReference>
<organism evidence="5 6">
    <name type="scientific">Octopus sinensis</name>
    <name type="common">East Asian common octopus</name>
    <dbReference type="NCBI Taxonomy" id="2607531"/>
    <lineage>
        <taxon>Eukaryota</taxon>
        <taxon>Metazoa</taxon>
        <taxon>Spiralia</taxon>
        <taxon>Lophotrochozoa</taxon>
        <taxon>Mollusca</taxon>
        <taxon>Cephalopoda</taxon>
        <taxon>Coleoidea</taxon>
        <taxon>Octopodiformes</taxon>
        <taxon>Octopoda</taxon>
        <taxon>Incirrata</taxon>
        <taxon>Octopodidae</taxon>
        <taxon>Octopus</taxon>
    </lineage>
</organism>
<dbReference type="GO" id="GO:0030154">
    <property type="term" value="P:cell differentiation"/>
    <property type="evidence" value="ECO:0007669"/>
    <property type="project" value="TreeGrafter"/>
</dbReference>
<dbReference type="FunFam" id="1.10.10.10:FF:000097">
    <property type="entry name" value="Protein c-ets-1 isoform 1"/>
    <property type="match status" value="1"/>
</dbReference>
<reference evidence="6" key="1">
    <citation type="submission" date="2025-08" db="UniProtKB">
        <authorList>
            <consortium name="RefSeq"/>
        </authorList>
    </citation>
    <scope>IDENTIFICATION</scope>
</reference>
<dbReference type="GO" id="GO:0005634">
    <property type="term" value="C:nucleus"/>
    <property type="evidence" value="ECO:0007669"/>
    <property type="project" value="UniProtKB-SubCell"/>
</dbReference>
<dbReference type="Gene3D" id="1.10.10.10">
    <property type="entry name" value="Winged helix-like DNA-binding domain superfamily/Winged helix DNA-binding domain"/>
    <property type="match status" value="1"/>
</dbReference>
<accession>A0A6P7SEG2</accession>
<dbReference type="GO" id="GO:0043565">
    <property type="term" value="F:sequence-specific DNA binding"/>
    <property type="evidence" value="ECO:0007669"/>
    <property type="project" value="InterPro"/>
</dbReference>
<dbReference type="InterPro" id="IPR000418">
    <property type="entry name" value="Ets_dom"/>
</dbReference>
<sequence length="408" mass="46821">MLTSGSPSPVRICNGVATGVAGNNSPARQMRTGGYHSQFWTVHSRSNPQNLRIENPYQKRQQFAKDYSNNHILPLTPGTTQKVSQALFASFKSFEKEQQRLNIPRDYHSDLSMPHQLHMANNNNGNGQPYIPEGTYQMSDSIQTMAEMNGEAVIPVNHLYEDNSDYHNLENMQQQHANFYDHPEFYPILQENKYRPIPTKNISRAQYIHEVTGDNYYDHQPYQTVPSIKSECAWSTQEYGQDISAQESWSMNNEMRTNLHSASFRSLQTSPSDNTNTGSDGKPVIQAAALAGYSGSGPIQLWQFLLELLTDKSCQHFISWTGDGWEFKLSDPDEVARRWGVRKNKPKMNYEKLSRGLRYYYDKNIIHKTAGKRYVYRFVCDLQGLLGYSPEELFEACDIKPQKDKDDE</sequence>
<dbReference type="PROSITE" id="PS00345">
    <property type="entry name" value="ETS_DOMAIN_1"/>
    <property type="match status" value="1"/>
</dbReference>
<evidence type="ECO:0000256" key="3">
    <source>
        <dbReference type="RuleBase" id="RU004019"/>
    </source>
</evidence>
<evidence type="ECO:0000313" key="5">
    <source>
        <dbReference type="Proteomes" id="UP000515154"/>
    </source>
</evidence>
<name>A0A6P7SEG2_9MOLL</name>
<protein>
    <submittedName>
        <fullName evidence="6">Protein C-ets-1 isoform X9</fullName>
    </submittedName>
</protein>
<comment type="subcellular location">
    <subcellularLocation>
        <location evidence="3">Nucleus</location>
    </subcellularLocation>
</comment>
<comment type="similarity">
    <text evidence="1 3">Belongs to the ETS family.</text>
</comment>
<dbReference type="PRINTS" id="PR00454">
    <property type="entry name" value="ETSDOMAIN"/>
</dbReference>
<dbReference type="InterPro" id="IPR036390">
    <property type="entry name" value="WH_DNA-bd_sf"/>
</dbReference>
<evidence type="ECO:0000313" key="6">
    <source>
        <dbReference type="RefSeq" id="XP_029636565.1"/>
    </source>
</evidence>
<dbReference type="SUPFAM" id="SSF46785">
    <property type="entry name" value="Winged helix' DNA-binding domain"/>
    <property type="match status" value="1"/>
</dbReference>
<dbReference type="SMART" id="SM00413">
    <property type="entry name" value="ETS"/>
    <property type="match status" value="1"/>
</dbReference>
<keyword evidence="5" id="KW-1185">Reference proteome</keyword>
<evidence type="ECO:0000256" key="2">
    <source>
        <dbReference type="ARBA" id="ARBA00023125"/>
    </source>
</evidence>
<keyword evidence="3" id="KW-0539">Nucleus</keyword>
<evidence type="ECO:0000259" key="4">
    <source>
        <dbReference type="PROSITE" id="PS50061"/>
    </source>
</evidence>
<keyword evidence="2 3" id="KW-0238">DNA-binding</keyword>
<dbReference type="Pfam" id="PF00178">
    <property type="entry name" value="Ets"/>
    <property type="match status" value="1"/>
</dbReference>
<dbReference type="InterPro" id="IPR036388">
    <property type="entry name" value="WH-like_DNA-bd_sf"/>
</dbReference>
<gene>
    <name evidence="6" type="primary">LOC115211946</name>
</gene>
<feature type="domain" description="ETS" evidence="4">
    <location>
        <begin position="299"/>
        <end position="379"/>
    </location>
</feature>